<keyword evidence="2" id="KW-0694">RNA-binding</keyword>
<dbReference type="PANTHER" id="PTHR11603">
    <property type="entry name" value="AAA FAMILY ATPASE"/>
    <property type="match status" value="1"/>
</dbReference>
<comment type="caution">
    <text evidence="5">The sequence shown here is derived from an EMBL/GenBank/DDBJ whole genome shotgun (WGS) entry which is preliminary data.</text>
</comment>
<proteinExistence type="inferred from homology"/>
<sequence>MILVPDTSVVIDGRITSMIREGEYNGYTIIIPEAVVAELESQANQGREIGFSGLIELQQLSDMAGEGIIDLQYVGKRPSLEQVKLASGGEIDAIIRNVALEYEDVRFITSDIVQAEVAKAKGLDVLYLKPHAGEFSPLGIDQFFDETTISVYLKERVKPTARKGNIDSSEIVCLRDTPLSEYELRQMAQEILERAKRDPDGFVEVECKGVTVVQIGSMRIAITRRPFSDGMGITAFRPVLREQYDPNLLTSEIKARLAHKSSGILIAGPPGSGKTTIAQTIASYLLESGNQVCTMENPRDLQVPDSVIQFAPLDGSMMKTGEVLVLMRPDYVIFGGIRIEEDFQVYADMRLAGIGTIGVVHSHTPSAVLQRFINRIDFSTLANAVDTLIFVDEKAKLSVYEISMIIGKPTGMQDISKNCPIIKLSRCSDGVTVCDAFCYEGQIIVLPVKTDEAPSVSSHKKELAPVKEMAKKVPEEKEVTQPEDENLSWKLAGREIKQEIGRFTDGPIEVKMLSDNKAVVYIDDRDVPAAIGKGGKNVAGIVNKLSIGIDIKPFSEFGPANEDVSVDGRPSGDAVATNGHSIDLTVDKKNLTVMSRENSGRIVDVFGGKEYLFTATVNDSGEIVISKSSGIAQDMLRRYKEGEPILLKPVGN</sequence>
<dbReference type="InterPro" id="IPR001482">
    <property type="entry name" value="T2SS/T4SS_dom"/>
</dbReference>
<dbReference type="RefSeq" id="WP_274925678.1">
    <property type="nucleotide sequence ID" value="NZ_JAKELO010000002.1"/>
</dbReference>
<dbReference type="InterPro" id="IPR002716">
    <property type="entry name" value="PIN_dom"/>
</dbReference>
<feature type="domain" description="PIN" evidence="4">
    <location>
        <begin position="1"/>
        <end position="116"/>
    </location>
</feature>
<dbReference type="PANTHER" id="PTHR11603:SF147">
    <property type="entry name" value="MEMBRANE PROTEIN"/>
    <property type="match status" value="1"/>
</dbReference>
<organism evidence="5 6">
    <name type="scientific">Methanogenium marinum</name>
    <dbReference type="NCBI Taxonomy" id="348610"/>
    <lineage>
        <taxon>Archaea</taxon>
        <taxon>Methanobacteriati</taxon>
        <taxon>Methanobacteriota</taxon>
        <taxon>Stenosarchaea group</taxon>
        <taxon>Methanomicrobia</taxon>
        <taxon>Methanomicrobiales</taxon>
        <taxon>Methanomicrobiaceae</taxon>
        <taxon>Methanogenium</taxon>
    </lineage>
</organism>
<dbReference type="SUPFAM" id="SSF52540">
    <property type="entry name" value="P-loop containing nucleoside triphosphate hydrolases"/>
    <property type="match status" value="1"/>
</dbReference>
<comment type="similarity">
    <text evidence="1">In the N-terminal section; belongs to the PINc/VapC protein family.</text>
</comment>
<accession>A0A9Q4KUS7</accession>
<dbReference type="SUPFAM" id="SSF54814">
    <property type="entry name" value="Prokaryotic type KH domain (KH-domain type II)"/>
    <property type="match status" value="1"/>
</dbReference>
<evidence type="ECO:0000313" key="5">
    <source>
        <dbReference type="EMBL" id="MDE4909074.1"/>
    </source>
</evidence>
<reference evidence="5" key="1">
    <citation type="submission" date="2022-01" db="EMBL/GenBank/DDBJ databases">
        <title>Draft genome of Methanogenium marinum DSM 15558.</title>
        <authorList>
            <person name="Chen S.-C."/>
            <person name="You Y.-T."/>
        </authorList>
    </citation>
    <scope>NUCLEOTIDE SEQUENCE</scope>
    <source>
        <strain evidence="5">DSM 15558</strain>
    </source>
</reference>
<dbReference type="SMART" id="SM00670">
    <property type="entry name" value="PINc"/>
    <property type="match status" value="1"/>
</dbReference>
<dbReference type="InterPro" id="IPR027417">
    <property type="entry name" value="P-loop_NTPase"/>
</dbReference>
<gene>
    <name evidence="5" type="ORF">L0665_10680</name>
</gene>
<dbReference type="GO" id="GO:0003723">
    <property type="term" value="F:RNA binding"/>
    <property type="evidence" value="ECO:0007669"/>
    <property type="project" value="UniProtKB-UniRule"/>
</dbReference>
<name>A0A9Q4KUS7_9EURY</name>
<evidence type="ECO:0000256" key="2">
    <source>
        <dbReference type="PROSITE-ProRule" id="PRU00117"/>
    </source>
</evidence>
<dbReference type="CDD" id="cd09878">
    <property type="entry name" value="PIN_VapC_VirB11L-ATPase-like"/>
    <property type="match status" value="1"/>
</dbReference>
<feature type="domain" description="AAA+ ATPase" evidence="3">
    <location>
        <begin position="260"/>
        <end position="449"/>
    </location>
</feature>
<dbReference type="InterPro" id="IPR003593">
    <property type="entry name" value="AAA+_ATPase"/>
</dbReference>
<evidence type="ECO:0000256" key="1">
    <source>
        <dbReference type="ARBA" id="ARBA00046345"/>
    </source>
</evidence>
<dbReference type="AlphaFoldDB" id="A0A9Q4KUS7"/>
<protein>
    <submittedName>
        <fullName evidence="5">PINc/VapC family ATPase</fullName>
    </submittedName>
</protein>
<dbReference type="Gene3D" id="3.40.50.300">
    <property type="entry name" value="P-loop containing nucleotide triphosphate hydrolases"/>
    <property type="match status" value="1"/>
</dbReference>
<dbReference type="InterPro" id="IPR009019">
    <property type="entry name" value="KH_sf_prok-type"/>
</dbReference>
<keyword evidence="6" id="KW-1185">Reference proteome</keyword>
<dbReference type="Pfam" id="PF00437">
    <property type="entry name" value="T2SSE"/>
    <property type="match status" value="1"/>
</dbReference>
<dbReference type="SMART" id="SM00382">
    <property type="entry name" value="AAA"/>
    <property type="match status" value="1"/>
</dbReference>
<evidence type="ECO:0000259" key="3">
    <source>
        <dbReference type="SMART" id="SM00382"/>
    </source>
</evidence>
<dbReference type="InterPro" id="IPR029060">
    <property type="entry name" value="PIN-like_dom_sf"/>
</dbReference>
<dbReference type="SUPFAM" id="SSF88723">
    <property type="entry name" value="PIN domain-like"/>
    <property type="match status" value="1"/>
</dbReference>
<evidence type="ECO:0000313" key="6">
    <source>
        <dbReference type="Proteomes" id="UP001143747"/>
    </source>
</evidence>
<dbReference type="InterPro" id="IPR052041">
    <property type="entry name" value="Nucleic_acid_metab_PIN/TRAM"/>
</dbReference>
<dbReference type="Proteomes" id="UP001143747">
    <property type="component" value="Unassembled WGS sequence"/>
</dbReference>
<dbReference type="PROSITE" id="PS50084">
    <property type="entry name" value="KH_TYPE_1"/>
    <property type="match status" value="1"/>
</dbReference>
<dbReference type="NCBIfam" id="NF010335">
    <property type="entry name" value="PRK13764.1"/>
    <property type="match status" value="1"/>
</dbReference>
<dbReference type="Gene3D" id="3.40.50.1010">
    <property type="entry name" value="5'-nuclease"/>
    <property type="match status" value="1"/>
</dbReference>
<dbReference type="Pfam" id="PF01850">
    <property type="entry name" value="PIN"/>
    <property type="match status" value="1"/>
</dbReference>
<dbReference type="EMBL" id="JAKELO010000002">
    <property type="protein sequence ID" value="MDE4909074.1"/>
    <property type="molecule type" value="Genomic_DNA"/>
</dbReference>
<evidence type="ECO:0000259" key="4">
    <source>
        <dbReference type="SMART" id="SM00670"/>
    </source>
</evidence>